<comment type="caution">
    <text evidence="2">The sequence shown here is derived from an EMBL/GenBank/DDBJ whole genome shotgun (WGS) entry which is preliminary data.</text>
</comment>
<evidence type="ECO:0000313" key="2">
    <source>
        <dbReference type="EMBL" id="TWT57326.1"/>
    </source>
</evidence>
<gene>
    <name evidence="2" type="ORF">KOR42_06860</name>
</gene>
<feature type="transmembrane region" description="Helical" evidence="1">
    <location>
        <begin position="30"/>
        <end position="47"/>
    </location>
</feature>
<dbReference type="AlphaFoldDB" id="A0A5C5X2Z3"/>
<name>A0A5C5X2Z3_9PLAN</name>
<keyword evidence="1" id="KW-0472">Membrane</keyword>
<dbReference type="EMBL" id="SIHI01000001">
    <property type="protein sequence ID" value="TWT57326.1"/>
    <property type="molecule type" value="Genomic_DNA"/>
</dbReference>
<dbReference type="Proteomes" id="UP000317243">
    <property type="component" value="Unassembled WGS sequence"/>
</dbReference>
<accession>A0A5C5X2Z3</accession>
<reference evidence="2 3" key="1">
    <citation type="submission" date="2019-02" db="EMBL/GenBank/DDBJ databases">
        <title>Deep-cultivation of Planctomycetes and their phenomic and genomic characterization uncovers novel biology.</title>
        <authorList>
            <person name="Wiegand S."/>
            <person name="Jogler M."/>
            <person name="Boedeker C."/>
            <person name="Pinto D."/>
            <person name="Vollmers J."/>
            <person name="Rivas-Marin E."/>
            <person name="Kohn T."/>
            <person name="Peeters S.H."/>
            <person name="Heuer A."/>
            <person name="Rast P."/>
            <person name="Oberbeckmann S."/>
            <person name="Bunk B."/>
            <person name="Jeske O."/>
            <person name="Meyerdierks A."/>
            <person name="Storesund J.E."/>
            <person name="Kallscheuer N."/>
            <person name="Luecker S."/>
            <person name="Lage O.M."/>
            <person name="Pohl T."/>
            <person name="Merkel B.J."/>
            <person name="Hornburger P."/>
            <person name="Mueller R.-W."/>
            <person name="Bruemmer F."/>
            <person name="Labrenz M."/>
            <person name="Spormann A.M."/>
            <person name="Op Den Camp H."/>
            <person name="Overmann J."/>
            <person name="Amann R."/>
            <person name="Jetten M.S.M."/>
            <person name="Mascher T."/>
            <person name="Medema M.H."/>
            <person name="Devos D.P."/>
            <person name="Kaster A.-K."/>
            <person name="Ovreas L."/>
            <person name="Rohde M."/>
            <person name="Galperin M.Y."/>
            <person name="Jogler C."/>
        </authorList>
    </citation>
    <scope>NUCLEOTIDE SEQUENCE [LARGE SCALE GENOMIC DNA]</scope>
    <source>
        <strain evidence="2 3">KOR42</strain>
    </source>
</reference>
<dbReference type="RefSeq" id="WP_197440812.1">
    <property type="nucleotide sequence ID" value="NZ_SIHI01000001.1"/>
</dbReference>
<organism evidence="2 3">
    <name type="scientific">Thalassoglobus neptunius</name>
    <dbReference type="NCBI Taxonomy" id="1938619"/>
    <lineage>
        <taxon>Bacteria</taxon>
        <taxon>Pseudomonadati</taxon>
        <taxon>Planctomycetota</taxon>
        <taxon>Planctomycetia</taxon>
        <taxon>Planctomycetales</taxon>
        <taxon>Planctomycetaceae</taxon>
        <taxon>Thalassoglobus</taxon>
    </lineage>
</organism>
<evidence type="ECO:0000313" key="3">
    <source>
        <dbReference type="Proteomes" id="UP000317243"/>
    </source>
</evidence>
<keyword evidence="3" id="KW-1185">Reference proteome</keyword>
<evidence type="ECO:0000256" key="1">
    <source>
        <dbReference type="SAM" id="Phobius"/>
    </source>
</evidence>
<protein>
    <submittedName>
        <fullName evidence="2">Uncharacterized protein</fullName>
    </submittedName>
</protein>
<sequence>MQLILAMSIGQYLRTYRRYAYDFWENLTPMQYGAVLLTVFVAGFLLMKSSR</sequence>
<proteinExistence type="predicted"/>
<keyword evidence="1" id="KW-1133">Transmembrane helix</keyword>
<keyword evidence="1" id="KW-0812">Transmembrane</keyword>